<dbReference type="PANTHER" id="PTHR10949:SF0">
    <property type="entry name" value="LIPOYL SYNTHASE, MITOCHONDRIAL"/>
    <property type="match status" value="1"/>
</dbReference>
<keyword evidence="2" id="KW-0479">Metal-binding</keyword>
<dbReference type="EMBL" id="QEOB01000027">
    <property type="protein sequence ID" value="PVX71773.1"/>
    <property type="molecule type" value="Genomic_DNA"/>
</dbReference>
<dbReference type="InterPro" id="IPR058240">
    <property type="entry name" value="rSAM_sf"/>
</dbReference>
<keyword evidence="2" id="KW-0004">4Fe-4S</keyword>
<gene>
    <name evidence="3" type="ORF">C7402_12735</name>
</gene>
<name>A0ABX5KCY7_9BURK</name>
<organism evidence="3 4">
    <name type="scientific">Paraburkholderia unamae</name>
    <dbReference type="NCBI Taxonomy" id="219649"/>
    <lineage>
        <taxon>Bacteria</taxon>
        <taxon>Pseudomonadati</taxon>
        <taxon>Pseudomonadota</taxon>
        <taxon>Betaproteobacteria</taxon>
        <taxon>Burkholderiales</taxon>
        <taxon>Burkholderiaceae</taxon>
        <taxon>Paraburkholderia</taxon>
    </lineage>
</organism>
<evidence type="ECO:0000256" key="1">
    <source>
        <dbReference type="ARBA" id="ARBA00001966"/>
    </source>
</evidence>
<dbReference type="InterPro" id="IPR003698">
    <property type="entry name" value="Lipoyl_synth"/>
</dbReference>
<dbReference type="Proteomes" id="UP000245712">
    <property type="component" value="Unassembled WGS sequence"/>
</dbReference>
<evidence type="ECO:0008006" key="5">
    <source>
        <dbReference type="Google" id="ProtNLM"/>
    </source>
</evidence>
<keyword evidence="4" id="KW-1185">Reference proteome</keyword>
<comment type="caution">
    <text evidence="3">The sequence shown here is derived from an EMBL/GenBank/DDBJ whole genome shotgun (WGS) entry which is preliminary data.</text>
</comment>
<protein>
    <recommendedName>
        <fullName evidence="5">Lipoyl synthase</fullName>
    </recommendedName>
</protein>
<keyword evidence="2" id="KW-0408">Iron</keyword>
<proteinExistence type="predicted"/>
<comment type="cofactor">
    <cofactor evidence="1">
        <name>[4Fe-4S] cluster</name>
        <dbReference type="ChEBI" id="CHEBI:49883"/>
    </cofactor>
</comment>
<evidence type="ECO:0000256" key="2">
    <source>
        <dbReference type="ARBA" id="ARBA00022485"/>
    </source>
</evidence>
<evidence type="ECO:0000313" key="4">
    <source>
        <dbReference type="Proteomes" id="UP000245712"/>
    </source>
</evidence>
<dbReference type="SUPFAM" id="SSF102114">
    <property type="entry name" value="Radical SAM enzymes"/>
    <property type="match status" value="1"/>
</dbReference>
<sequence>MVGLGATDEALLATMQDLREHGVEVLTIGQYLAPSRFHLTVKRYVHPDEFDALRAAGFGEVVAGPLVRSSYHAAQTVEAARKAKIGASHIRN</sequence>
<evidence type="ECO:0000313" key="3">
    <source>
        <dbReference type="EMBL" id="PVX71773.1"/>
    </source>
</evidence>
<keyword evidence="2" id="KW-0411">Iron-sulfur</keyword>
<reference evidence="3 4" key="1">
    <citation type="submission" date="2018-05" db="EMBL/GenBank/DDBJ databases">
        <title>Genomic Encyclopedia of Type Strains, Phase IV (KMG-V): Genome sequencing to study the core and pangenomes of soil and plant-associated prokaryotes.</title>
        <authorList>
            <person name="Whitman W."/>
        </authorList>
    </citation>
    <scope>NUCLEOTIDE SEQUENCE [LARGE SCALE GENOMIC DNA]</scope>
    <source>
        <strain evidence="3 4">SCZa-39</strain>
    </source>
</reference>
<dbReference type="PANTHER" id="PTHR10949">
    <property type="entry name" value="LIPOYL SYNTHASE"/>
    <property type="match status" value="1"/>
</dbReference>
<accession>A0ABX5KCY7</accession>